<dbReference type="RefSeq" id="WP_089918683.1">
    <property type="nucleotide sequence ID" value="NZ_FOBB01000008.1"/>
</dbReference>
<evidence type="ECO:0000259" key="2">
    <source>
        <dbReference type="PROSITE" id="PS50110"/>
    </source>
</evidence>
<dbReference type="InterPro" id="IPR011006">
    <property type="entry name" value="CheY-like_superfamily"/>
</dbReference>
<dbReference type="EMBL" id="FOBB01000008">
    <property type="protein sequence ID" value="SEN10278.1"/>
    <property type="molecule type" value="Genomic_DNA"/>
</dbReference>
<proteinExistence type="predicted"/>
<dbReference type="STRING" id="573321.SAMN04488505_10891"/>
<dbReference type="Gene3D" id="3.40.50.2300">
    <property type="match status" value="1"/>
</dbReference>
<dbReference type="PANTHER" id="PTHR44520:SF2">
    <property type="entry name" value="RESPONSE REGULATOR RCP1"/>
    <property type="match status" value="1"/>
</dbReference>
<organism evidence="3 4">
    <name type="scientific">Chitinophaga rupis</name>
    <dbReference type="NCBI Taxonomy" id="573321"/>
    <lineage>
        <taxon>Bacteria</taxon>
        <taxon>Pseudomonadati</taxon>
        <taxon>Bacteroidota</taxon>
        <taxon>Chitinophagia</taxon>
        <taxon>Chitinophagales</taxon>
        <taxon>Chitinophagaceae</taxon>
        <taxon>Chitinophaga</taxon>
    </lineage>
</organism>
<dbReference type="Pfam" id="PF00072">
    <property type="entry name" value="Response_reg"/>
    <property type="match status" value="1"/>
</dbReference>
<feature type="modified residue" description="4-aspartylphosphate" evidence="1">
    <location>
        <position position="60"/>
    </location>
</feature>
<evidence type="ECO:0000313" key="4">
    <source>
        <dbReference type="Proteomes" id="UP000198984"/>
    </source>
</evidence>
<keyword evidence="4" id="KW-1185">Reference proteome</keyword>
<dbReference type="SUPFAM" id="SSF52172">
    <property type="entry name" value="CheY-like"/>
    <property type="match status" value="1"/>
</dbReference>
<gene>
    <name evidence="3" type="ORF">SAMN04488505_10891</name>
</gene>
<evidence type="ECO:0000313" key="3">
    <source>
        <dbReference type="EMBL" id="SEN10278.1"/>
    </source>
</evidence>
<feature type="domain" description="Response regulatory" evidence="2">
    <location>
        <begin position="6"/>
        <end position="127"/>
    </location>
</feature>
<dbReference type="PANTHER" id="PTHR44520">
    <property type="entry name" value="RESPONSE REGULATOR RCP1-RELATED"/>
    <property type="match status" value="1"/>
</dbReference>
<protein>
    <submittedName>
        <fullName evidence="3">Response regulator receiver domain-containing protein</fullName>
    </submittedName>
</protein>
<accession>A0A1H8DUR5</accession>
<dbReference type="PROSITE" id="PS50110">
    <property type="entry name" value="RESPONSE_REGULATORY"/>
    <property type="match status" value="1"/>
</dbReference>
<dbReference type="OrthoDB" id="7631574at2"/>
<sequence>MSKGVTIFLVDDDAEDRRVFKDALEEVTSTVQLLSAYDGEHALELMNDRKFSNPDIIFMDLNMPRMNGMELLAELRQRRNLTDVPIIVFSTSAMLTFIQQCMQLGADDYLIKPESFAMLVSGIRQKLEKHTSAA</sequence>
<dbReference type="InterPro" id="IPR052893">
    <property type="entry name" value="TCS_response_regulator"/>
</dbReference>
<dbReference type="Proteomes" id="UP000198984">
    <property type="component" value="Unassembled WGS sequence"/>
</dbReference>
<dbReference type="InterPro" id="IPR001789">
    <property type="entry name" value="Sig_transdc_resp-reg_receiver"/>
</dbReference>
<dbReference type="GO" id="GO:0000160">
    <property type="term" value="P:phosphorelay signal transduction system"/>
    <property type="evidence" value="ECO:0007669"/>
    <property type="project" value="InterPro"/>
</dbReference>
<keyword evidence="1" id="KW-0597">Phosphoprotein</keyword>
<name>A0A1H8DUR5_9BACT</name>
<reference evidence="3 4" key="1">
    <citation type="submission" date="2016-10" db="EMBL/GenBank/DDBJ databases">
        <authorList>
            <person name="de Groot N.N."/>
        </authorList>
    </citation>
    <scope>NUCLEOTIDE SEQUENCE [LARGE SCALE GENOMIC DNA]</scope>
    <source>
        <strain evidence="3 4">DSM 21039</strain>
    </source>
</reference>
<evidence type="ECO:0000256" key="1">
    <source>
        <dbReference type="PROSITE-ProRule" id="PRU00169"/>
    </source>
</evidence>
<dbReference type="AlphaFoldDB" id="A0A1H8DUR5"/>
<dbReference type="SMART" id="SM00448">
    <property type="entry name" value="REC"/>
    <property type="match status" value="1"/>
</dbReference>